<dbReference type="Gene3D" id="1.20.1740.10">
    <property type="entry name" value="Amino acid/polyamine transporter I"/>
    <property type="match status" value="2"/>
</dbReference>
<evidence type="ECO:0000256" key="6">
    <source>
        <dbReference type="SAM" id="Phobius"/>
    </source>
</evidence>
<feature type="transmembrane region" description="Helical" evidence="6">
    <location>
        <begin position="240"/>
        <end position="265"/>
    </location>
</feature>
<comment type="subcellular location">
    <subcellularLocation>
        <location evidence="1">Membrane</location>
        <topology evidence="1">Multi-pass membrane protein</topology>
    </subcellularLocation>
</comment>
<evidence type="ECO:0000256" key="4">
    <source>
        <dbReference type="ARBA" id="ARBA00022989"/>
    </source>
</evidence>
<dbReference type="GO" id="GO:0005886">
    <property type="term" value="C:plasma membrane"/>
    <property type="evidence" value="ECO:0007669"/>
    <property type="project" value="TreeGrafter"/>
</dbReference>
<evidence type="ECO:0000256" key="5">
    <source>
        <dbReference type="ARBA" id="ARBA00023136"/>
    </source>
</evidence>
<accession>A0A0H3YF62</accession>
<evidence type="ECO:0000259" key="7">
    <source>
        <dbReference type="Pfam" id="PF13906"/>
    </source>
</evidence>
<feature type="transmembrane region" description="Helical" evidence="6">
    <location>
        <begin position="518"/>
        <end position="537"/>
    </location>
</feature>
<feature type="transmembrane region" description="Helical" evidence="6">
    <location>
        <begin position="112"/>
        <end position="133"/>
    </location>
</feature>
<keyword evidence="5 6" id="KW-0472">Membrane</keyword>
<feature type="transmembrane region" description="Helical" evidence="6">
    <location>
        <begin position="277"/>
        <end position="296"/>
    </location>
</feature>
<dbReference type="Pfam" id="PF13906">
    <property type="entry name" value="AA_permease_C"/>
    <property type="match status" value="1"/>
</dbReference>
<feature type="transmembrane region" description="Helical" evidence="6">
    <location>
        <begin position="79"/>
        <end position="100"/>
    </location>
</feature>
<feature type="transmembrane region" description="Helical" evidence="6">
    <location>
        <begin position="376"/>
        <end position="397"/>
    </location>
</feature>
<dbReference type="InterPro" id="IPR002293">
    <property type="entry name" value="AA/rel_permease1"/>
</dbReference>
<feature type="transmembrane region" description="Helical" evidence="6">
    <location>
        <begin position="458"/>
        <end position="480"/>
    </location>
</feature>
<dbReference type="InterPro" id="IPR029485">
    <property type="entry name" value="CAT_C"/>
</dbReference>
<dbReference type="EMBL" id="KT163497">
    <property type="protein sequence ID" value="AKN21447.1"/>
    <property type="molecule type" value="mRNA"/>
</dbReference>
<feature type="transmembrane region" description="Helical" evidence="6">
    <location>
        <begin position="543"/>
        <end position="560"/>
    </location>
</feature>
<feature type="transmembrane region" description="Helical" evidence="6">
    <location>
        <begin position="208"/>
        <end position="228"/>
    </location>
</feature>
<dbReference type="PIRSF" id="PIRSF006060">
    <property type="entry name" value="AA_transporter"/>
    <property type="match status" value="1"/>
</dbReference>
<dbReference type="PANTHER" id="PTHR43243:SF4">
    <property type="entry name" value="CATIONIC AMINO ACID TRANSPORTER 4"/>
    <property type="match status" value="1"/>
</dbReference>
<evidence type="ECO:0000313" key="8">
    <source>
        <dbReference type="EMBL" id="AKN21447.1"/>
    </source>
</evidence>
<feature type="transmembrane region" description="Helical" evidence="6">
    <location>
        <begin position="329"/>
        <end position="355"/>
    </location>
</feature>
<evidence type="ECO:0000256" key="1">
    <source>
        <dbReference type="ARBA" id="ARBA00004141"/>
    </source>
</evidence>
<keyword evidence="3 6" id="KW-0812">Transmembrane</keyword>
<dbReference type="Pfam" id="PF13520">
    <property type="entry name" value="AA_permease_2"/>
    <property type="match status" value="1"/>
</dbReference>
<evidence type="ECO:0000256" key="2">
    <source>
        <dbReference type="ARBA" id="ARBA00022448"/>
    </source>
</evidence>
<feature type="transmembrane region" description="Helical" evidence="6">
    <location>
        <begin position="403"/>
        <end position="426"/>
    </location>
</feature>
<dbReference type="AlphaFoldDB" id="A0A0H3YF62"/>
<feature type="transmembrane region" description="Helical" evidence="6">
    <location>
        <begin position="182"/>
        <end position="201"/>
    </location>
</feature>
<sequence>MHTVQVGQERSFIFFMSYVLHSFLHSITRRRSFSQSKSLETKLNRCLSTSQLIFYGISHMIGAGIYVLTGHIIKDRVGSATNLSFLFSGLISIFTGLCYCEFSTLIPKAGSCYTYTYLMMGELPAFIVGWTMILDSIVSLASVSKGFSGAVNILCNDAVKNFTDKYLPLSKSSDVWESSADVLAFALLFTLFLITLTGANISMNINLVLSTIQLIFLSVIIIYCFVYGSHQNFVSDGGYLPFGFGSIFQGAGIAIFAYSGFECLANSAEETKNPRKSIPVALFVSLGIIILLYVLASSGLSFMVPRLQIDQKAPFIAAFSNRNLFALKWITGIATLLATGATKLAVFYVIPRMIYTMAEDGLIFKFLGKIDERSKIPIYAVLVGLFFSSLLAIFIKIQVLADITSMGIILSFITIGIDLIILRYIFDENNENTIDNSQKLPMRINTNSMICTRKFFKISLFSLIISIILTGVSILFILPISQITGIIFSAIFILLILTFTIIISLYEPTDVKDTFKTPLMPLTPIITICLNICLLMNLPGSTWLRFLVLTVIGLLIYFFYGIPNSHLSEKAEEKTELILLDNNNDEILKQE</sequence>
<feature type="transmembrane region" description="Helical" evidence="6">
    <location>
        <begin position="52"/>
        <end position="73"/>
    </location>
</feature>
<reference evidence="8" key="1">
    <citation type="journal article" date="2015" name="Elife">
        <title>Stem cells and fluid flow drive cyst formation in an invertebrate excretory organ.</title>
        <authorList>
            <person name="Thi-Kim Vu H."/>
            <person name="Rink J.C."/>
            <person name="McKinney S.A."/>
            <person name="McClain M."/>
            <person name="Lakshmanaperumal N."/>
            <person name="Alexander R."/>
            <person name="Sanchez Alvarado A."/>
        </authorList>
    </citation>
    <scope>NUCLEOTIDE SEQUENCE</scope>
</reference>
<feature type="transmembrane region" description="Helical" evidence="6">
    <location>
        <begin position="486"/>
        <end position="506"/>
    </location>
</feature>
<dbReference type="PANTHER" id="PTHR43243">
    <property type="entry name" value="INNER MEMBRANE TRANSPORTER YGJI-RELATED"/>
    <property type="match status" value="1"/>
</dbReference>
<protein>
    <submittedName>
        <fullName evidence="8">Slc7a-3</fullName>
    </submittedName>
</protein>
<keyword evidence="2" id="KW-0813">Transport</keyword>
<proteinExistence type="evidence at transcript level"/>
<keyword evidence="4 6" id="KW-1133">Transmembrane helix</keyword>
<feature type="domain" description="Cationic amino acid transporter C-terminal" evidence="7">
    <location>
        <begin position="515"/>
        <end position="564"/>
    </location>
</feature>
<evidence type="ECO:0000256" key="3">
    <source>
        <dbReference type="ARBA" id="ARBA00022692"/>
    </source>
</evidence>
<gene>
    <name evidence="8" type="primary">slc7a-3</name>
</gene>
<dbReference type="GO" id="GO:0015171">
    <property type="term" value="F:amino acid transmembrane transporter activity"/>
    <property type="evidence" value="ECO:0007669"/>
    <property type="project" value="TreeGrafter"/>
</dbReference>
<name>A0A0H3YF62_SCHMD</name>
<organism evidence="8">
    <name type="scientific">Schmidtea mediterranea</name>
    <name type="common">Freshwater planarian flatworm</name>
    <dbReference type="NCBI Taxonomy" id="79327"/>
    <lineage>
        <taxon>Eukaryota</taxon>
        <taxon>Metazoa</taxon>
        <taxon>Spiralia</taxon>
        <taxon>Lophotrochozoa</taxon>
        <taxon>Platyhelminthes</taxon>
        <taxon>Rhabditophora</taxon>
        <taxon>Seriata</taxon>
        <taxon>Tricladida</taxon>
        <taxon>Continenticola</taxon>
        <taxon>Geoplanoidea</taxon>
        <taxon>Dugesiidae</taxon>
        <taxon>Schmidtea</taxon>
    </lineage>
</organism>